<name>A0A026X2V6_OOCBI</name>
<comment type="similarity">
    <text evidence="6">Belongs to the TRAFAC class myosin-kinesin ATPase superfamily. Myosin family.</text>
</comment>
<dbReference type="AlphaFoldDB" id="A0A026X2V6"/>
<dbReference type="OMA" id="LIHMGNI"/>
<gene>
    <name evidence="8" type="ORF">X777_03390</name>
</gene>
<dbReference type="GO" id="GO:0016459">
    <property type="term" value="C:myosin complex"/>
    <property type="evidence" value="ECO:0007669"/>
    <property type="project" value="UniProtKB-KW"/>
</dbReference>
<comment type="caution">
    <text evidence="6">Lacks conserved residue(s) required for the propagation of feature annotation.</text>
</comment>
<keyword evidence="9" id="KW-1185">Reference proteome</keyword>
<keyword evidence="1 6" id="KW-0547">Nucleotide-binding</keyword>
<dbReference type="EMBL" id="KK107021">
    <property type="protein sequence ID" value="EZA62356.1"/>
    <property type="molecule type" value="Genomic_DNA"/>
</dbReference>
<dbReference type="SUPFAM" id="SSF52540">
    <property type="entry name" value="P-loop containing nucleoside triphosphate hydrolases"/>
    <property type="match status" value="1"/>
</dbReference>
<organism evidence="8 9">
    <name type="scientific">Ooceraea biroi</name>
    <name type="common">Clonal raider ant</name>
    <name type="synonym">Cerapachys biroi</name>
    <dbReference type="NCBI Taxonomy" id="2015173"/>
    <lineage>
        <taxon>Eukaryota</taxon>
        <taxon>Metazoa</taxon>
        <taxon>Ecdysozoa</taxon>
        <taxon>Arthropoda</taxon>
        <taxon>Hexapoda</taxon>
        <taxon>Insecta</taxon>
        <taxon>Pterygota</taxon>
        <taxon>Neoptera</taxon>
        <taxon>Endopterygota</taxon>
        <taxon>Hymenoptera</taxon>
        <taxon>Apocrita</taxon>
        <taxon>Aculeata</taxon>
        <taxon>Formicoidea</taxon>
        <taxon>Formicidae</taxon>
        <taxon>Dorylinae</taxon>
        <taxon>Ooceraea</taxon>
    </lineage>
</organism>
<evidence type="ECO:0000256" key="5">
    <source>
        <dbReference type="ARBA" id="ARBA00023203"/>
    </source>
</evidence>
<reference evidence="8 9" key="1">
    <citation type="journal article" date="2014" name="Curr. Biol.">
        <title>The genome of the clonal raider ant Cerapachys biroi.</title>
        <authorList>
            <person name="Oxley P.R."/>
            <person name="Ji L."/>
            <person name="Fetter-Pruneda I."/>
            <person name="McKenzie S.K."/>
            <person name="Li C."/>
            <person name="Hu H."/>
            <person name="Zhang G."/>
            <person name="Kronauer D.J."/>
        </authorList>
    </citation>
    <scope>NUCLEOTIDE SEQUENCE [LARGE SCALE GENOMIC DNA]</scope>
</reference>
<keyword evidence="3 6" id="KW-0518">Myosin</keyword>
<evidence type="ECO:0000259" key="7">
    <source>
        <dbReference type="PROSITE" id="PS51456"/>
    </source>
</evidence>
<dbReference type="Gene3D" id="1.20.120.720">
    <property type="entry name" value="Myosin VI head, motor domain, U50 subdomain"/>
    <property type="match status" value="1"/>
</dbReference>
<dbReference type="Gene3D" id="3.40.850.10">
    <property type="entry name" value="Kinesin motor domain"/>
    <property type="match status" value="1"/>
</dbReference>
<evidence type="ECO:0000256" key="2">
    <source>
        <dbReference type="ARBA" id="ARBA00022840"/>
    </source>
</evidence>
<dbReference type="Proteomes" id="UP000053097">
    <property type="component" value="Unassembled WGS sequence"/>
</dbReference>
<keyword evidence="2 6" id="KW-0067">ATP-binding</keyword>
<evidence type="ECO:0000313" key="8">
    <source>
        <dbReference type="EMBL" id="EZA62356.1"/>
    </source>
</evidence>
<dbReference type="PROSITE" id="PS51456">
    <property type="entry name" value="MYOSIN_MOTOR"/>
    <property type="match status" value="1"/>
</dbReference>
<dbReference type="OrthoDB" id="6108017at2759"/>
<dbReference type="GO" id="GO:0016020">
    <property type="term" value="C:membrane"/>
    <property type="evidence" value="ECO:0007669"/>
    <property type="project" value="TreeGrafter"/>
</dbReference>
<proteinExistence type="inferred from homology"/>
<keyword evidence="5 6" id="KW-0009">Actin-binding</keyword>
<dbReference type="GO" id="GO:0005737">
    <property type="term" value="C:cytoplasm"/>
    <property type="evidence" value="ECO:0007669"/>
    <property type="project" value="TreeGrafter"/>
</dbReference>
<dbReference type="GO" id="GO:0005524">
    <property type="term" value="F:ATP binding"/>
    <property type="evidence" value="ECO:0007669"/>
    <property type="project" value="UniProtKB-UniRule"/>
</dbReference>
<dbReference type="InterPro" id="IPR027417">
    <property type="entry name" value="P-loop_NTPase"/>
</dbReference>
<dbReference type="InterPro" id="IPR001609">
    <property type="entry name" value="Myosin_head_motor_dom-like"/>
</dbReference>
<dbReference type="STRING" id="2015173.A0A026X2V6"/>
<dbReference type="GO" id="GO:0051015">
    <property type="term" value="F:actin filament binding"/>
    <property type="evidence" value="ECO:0007669"/>
    <property type="project" value="TreeGrafter"/>
</dbReference>
<dbReference type="PANTHER" id="PTHR13140">
    <property type="entry name" value="MYOSIN"/>
    <property type="match status" value="1"/>
</dbReference>
<evidence type="ECO:0000256" key="1">
    <source>
        <dbReference type="ARBA" id="ARBA00022741"/>
    </source>
</evidence>
<evidence type="ECO:0000256" key="6">
    <source>
        <dbReference type="PROSITE-ProRule" id="PRU00782"/>
    </source>
</evidence>
<keyword evidence="4 6" id="KW-0505">Motor protein</keyword>
<dbReference type="GO" id="GO:0000146">
    <property type="term" value="F:microfilament motor activity"/>
    <property type="evidence" value="ECO:0007669"/>
    <property type="project" value="TreeGrafter"/>
</dbReference>
<evidence type="ECO:0000256" key="4">
    <source>
        <dbReference type="ARBA" id="ARBA00023175"/>
    </source>
</evidence>
<feature type="binding site" evidence="6">
    <location>
        <begin position="51"/>
        <end position="58"/>
    </location>
    <ligand>
        <name>ATP</name>
        <dbReference type="ChEBI" id="CHEBI:30616"/>
    </ligand>
</feature>
<dbReference type="SMART" id="SM00242">
    <property type="entry name" value="MYSc"/>
    <property type="match status" value="1"/>
</dbReference>
<dbReference type="Gene3D" id="1.20.58.530">
    <property type="match status" value="1"/>
</dbReference>
<dbReference type="CDD" id="cd00124">
    <property type="entry name" value="MYSc"/>
    <property type="match status" value="1"/>
</dbReference>
<evidence type="ECO:0000256" key="3">
    <source>
        <dbReference type="ARBA" id="ARBA00023123"/>
    </source>
</evidence>
<accession>A0A026X2V6</accession>
<dbReference type="InterPro" id="IPR036961">
    <property type="entry name" value="Kinesin_motor_dom_sf"/>
</dbReference>
<dbReference type="PRINTS" id="PR00193">
    <property type="entry name" value="MYOSINHEAVY"/>
</dbReference>
<feature type="domain" description="Myosin motor" evidence="7">
    <location>
        <begin position="1"/>
        <end position="620"/>
    </location>
</feature>
<evidence type="ECO:0000313" key="9">
    <source>
        <dbReference type="Proteomes" id="UP000053097"/>
    </source>
</evidence>
<dbReference type="Gene3D" id="1.10.10.820">
    <property type="match status" value="1"/>
</dbReference>
<dbReference type="GO" id="GO:0007015">
    <property type="term" value="P:actin filament organization"/>
    <property type="evidence" value="ECO:0007669"/>
    <property type="project" value="TreeGrafter"/>
</dbReference>
<dbReference type="Pfam" id="PF00063">
    <property type="entry name" value="Myosin_head"/>
    <property type="match status" value="1"/>
</dbReference>
<sequence length="620" mass="72284">MYNSSRADSYRNVNTASCREMQPHIFAVAARVHYRLIQDLGKPTQVIILNGETGTGKTFSAWKALEFLVATAIGNTSTDIQEVDTSYDIVRKVKDACRLISAFTTAPTEKNEVSSRHVQVVWLEYKKNNICGAKIASYLLERNRVTKGCCTYQIFNQVMTALADIEFADTGLSKEKQYFIVSDLNPLKEQQFREEFRDTLRAMDMLDFTINQKKNIFQVLSLIIHMGNIQFIQEDDCCRIDTDSEQSREAFENTCRLACLRREDLAELLTSTLISPQNVRRRHSMCRRNLSTKDACYHRLHSIIRHLYDLLFRWLIKSVNEILSTDLCQCNRLGILDIFGFECFDTNGVEQICVNYVNEKLQQYFIEKYVTSCQKDLQEEDLIEKEKSLNCSNILQLYEDRLNTVRKTLFAALNDTCLSTVPSDTGTLMRHVNATLSSNHSRRRFLKVKNENFVIRHYAGSVEYSCDDLFSKNTDKVPDELTITFSTSKNKFLHFLMIESDAYGKSSVKKRTMLSKLCYNVDWLIQELNECDAHYVRCVKLRRKRNTNWDRKGLYKQLANTGILHALPLAKCEYPVYFRYEDFCKRYYRHSGNSGNYGKFMSKKFEFFKAFRARNARLYY</sequence>
<dbReference type="PANTHER" id="PTHR13140:SF289">
    <property type="entry name" value="UNCONVENTIONAL MYOSIN-XIX"/>
    <property type="match status" value="1"/>
</dbReference>
<protein>
    <submittedName>
        <fullName evidence="8">Myosin-XIX</fullName>
    </submittedName>
</protein>